<evidence type="ECO:0000313" key="2">
    <source>
        <dbReference type="EMBL" id="GAA0181792.1"/>
    </source>
</evidence>
<dbReference type="Proteomes" id="UP001454036">
    <property type="component" value="Unassembled WGS sequence"/>
</dbReference>
<gene>
    <name evidence="2" type="ORF">LIER_42286</name>
</gene>
<organism evidence="2 3">
    <name type="scientific">Lithospermum erythrorhizon</name>
    <name type="common">Purple gromwell</name>
    <name type="synonym">Lithospermum officinale var. erythrorhizon</name>
    <dbReference type="NCBI Taxonomy" id="34254"/>
    <lineage>
        <taxon>Eukaryota</taxon>
        <taxon>Viridiplantae</taxon>
        <taxon>Streptophyta</taxon>
        <taxon>Embryophyta</taxon>
        <taxon>Tracheophyta</taxon>
        <taxon>Spermatophyta</taxon>
        <taxon>Magnoliopsida</taxon>
        <taxon>eudicotyledons</taxon>
        <taxon>Gunneridae</taxon>
        <taxon>Pentapetalae</taxon>
        <taxon>asterids</taxon>
        <taxon>lamiids</taxon>
        <taxon>Boraginales</taxon>
        <taxon>Boraginaceae</taxon>
        <taxon>Boraginoideae</taxon>
        <taxon>Lithospermeae</taxon>
        <taxon>Lithospermum</taxon>
    </lineage>
</organism>
<name>A0AAV3RNU6_LITER</name>
<keyword evidence="3" id="KW-1185">Reference proteome</keyword>
<comment type="caution">
    <text evidence="2">The sequence shown here is derived from an EMBL/GenBank/DDBJ whole genome shotgun (WGS) entry which is preliminary data.</text>
</comment>
<protein>
    <submittedName>
        <fullName evidence="2">Uncharacterized protein</fullName>
    </submittedName>
</protein>
<feature type="region of interest" description="Disordered" evidence="1">
    <location>
        <begin position="106"/>
        <end position="135"/>
    </location>
</feature>
<feature type="compositionally biased region" description="Basic and acidic residues" evidence="1">
    <location>
        <begin position="7"/>
        <end position="22"/>
    </location>
</feature>
<dbReference type="AlphaFoldDB" id="A0AAV3RNU6"/>
<sequence>MGSSNDKWPRETKRAAHRGVREEVEEDDDEDDVSDDENVKEVIISRKNKGIARREVHGYIGNTDAKENEFVHKREKKRVSYREEGSDNIFDNSLEDVDDDFVGMDETDEDEEFKPNEINELDEGEELPFDGDGFK</sequence>
<dbReference type="EMBL" id="BAABME010028751">
    <property type="protein sequence ID" value="GAA0181792.1"/>
    <property type="molecule type" value="Genomic_DNA"/>
</dbReference>
<feature type="compositionally biased region" description="Acidic residues" evidence="1">
    <location>
        <begin position="119"/>
        <end position="129"/>
    </location>
</feature>
<feature type="compositionally biased region" description="Acidic residues" evidence="1">
    <location>
        <begin position="23"/>
        <end position="36"/>
    </location>
</feature>
<reference evidence="2 3" key="1">
    <citation type="submission" date="2024-01" db="EMBL/GenBank/DDBJ databases">
        <title>The complete chloroplast genome sequence of Lithospermum erythrorhizon: insights into the phylogenetic relationship among Boraginaceae species and the maternal lineages of purple gromwells.</title>
        <authorList>
            <person name="Okada T."/>
            <person name="Watanabe K."/>
        </authorList>
    </citation>
    <scope>NUCLEOTIDE SEQUENCE [LARGE SCALE GENOMIC DNA]</scope>
</reference>
<evidence type="ECO:0000313" key="3">
    <source>
        <dbReference type="Proteomes" id="UP001454036"/>
    </source>
</evidence>
<feature type="region of interest" description="Disordered" evidence="1">
    <location>
        <begin position="1"/>
        <end position="37"/>
    </location>
</feature>
<proteinExistence type="predicted"/>
<evidence type="ECO:0000256" key="1">
    <source>
        <dbReference type="SAM" id="MobiDB-lite"/>
    </source>
</evidence>
<accession>A0AAV3RNU6</accession>